<feature type="transmembrane region" description="Helical" evidence="1">
    <location>
        <begin position="56"/>
        <end position="76"/>
    </location>
</feature>
<proteinExistence type="predicted"/>
<reference evidence="2 3" key="1">
    <citation type="submission" date="2019-05" db="EMBL/GenBank/DDBJ databases">
        <authorList>
            <person name="Lee S.D."/>
        </authorList>
    </citation>
    <scope>NUCLEOTIDE SEQUENCE [LARGE SCALE GENOMIC DNA]</scope>
    <source>
        <strain evidence="2 3">C5-26</strain>
    </source>
</reference>
<feature type="transmembrane region" description="Helical" evidence="1">
    <location>
        <begin position="82"/>
        <end position="101"/>
    </location>
</feature>
<keyword evidence="3" id="KW-1185">Reference proteome</keyword>
<organism evidence="2 3">
    <name type="scientific">Leekyejoonella antrihumi</name>
    <dbReference type="NCBI Taxonomy" id="1660198"/>
    <lineage>
        <taxon>Bacteria</taxon>
        <taxon>Bacillati</taxon>
        <taxon>Actinomycetota</taxon>
        <taxon>Actinomycetes</taxon>
        <taxon>Micrococcales</taxon>
        <taxon>Dermacoccaceae</taxon>
        <taxon>Leekyejoonella</taxon>
    </lineage>
</organism>
<feature type="transmembrane region" description="Helical" evidence="1">
    <location>
        <begin position="134"/>
        <end position="155"/>
    </location>
</feature>
<dbReference type="OrthoDB" id="3482830at2"/>
<protein>
    <recommendedName>
        <fullName evidence="4">DUF1772 domain-containing protein</fullName>
    </recommendedName>
</protein>
<name>A0A563E1D7_9MICO</name>
<feature type="transmembrane region" description="Helical" evidence="1">
    <location>
        <begin position="12"/>
        <end position="35"/>
    </location>
</feature>
<evidence type="ECO:0000313" key="2">
    <source>
        <dbReference type="EMBL" id="TWP36053.1"/>
    </source>
</evidence>
<dbReference type="EMBL" id="VCQV01000014">
    <property type="protein sequence ID" value="TWP36053.1"/>
    <property type="molecule type" value="Genomic_DNA"/>
</dbReference>
<evidence type="ECO:0000256" key="1">
    <source>
        <dbReference type="SAM" id="Phobius"/>
    </source>
</evidence>
<evidence type="ECO:0000313" key="3">
    <source>
        <dbReference type="Proteomes" id="UP000320244"/>
    </source>
</evidence>
<accession>A0A563E1D7</accession>
<keyword evidence="1" id="KW-1133">Transmembrane helix</keyword>
<keyword evidence="1" id="KW-0472">Membrane</keyword>
<evidence type="ECO:0008006" key="4">
    <source>
        <dbReference type="Google" id="ProtNLM"/>
    </source>
</evidence>
<dbReference type="AlphaFoldDB" id="A0A563E1D7"/>
<dbReference type="RefSeq" id="WP_146316895.1">
    <property type="nucleotide sequence ID" value="NZ_VCQV01000014.1"/>
</dbReference>
<dbReference type="Proteomes" id="UP000320244">
    <property type="component" value="Unassembled WGS sequence"/>
</dbReference>
<comment type="caution">
    <text evidence="2">The sequence shown here is derived from an EMBL/GenBank/DDBJ whole genome shotgun (WGS) entry which is preliminary data.</text>
</comment>
<gene>
    <name evidence="2" type="ORF">FGL98_11420</name>
</gene>
<keyword evidence="1" id="KW-0812">Transmembrane</keyword>
<sequence length="156" mass="16126">MPHAARAILLGLFTLSSAIWVGGYVAIAVVARVAVTTLNAPAKVAFFRALGRTYGVVASVALVVMLGTGAGLMTQIHWGGTAYATAGLAVLLVVVTVVGVAQARRMTRLRRALLDRPTDEALAARIDRDARAAAWLRALIGLLTLVLIALGSALAG</sequence>
<reference evidence="2 3" key="2">
    <citation type="submission" date="2019-08" db="EMBL/GenBank/DDBJ databases">
        <title>Jejuicoccus antrihumi gen. nov., sp. nov., a new member of the family Dermacoccaceae isolated from a cave.</title>
        <authorList>
            <person name="Schumann P."/>
            <person name="Kim I.S."/>
        </authorList>
    </citation>
    <scope>NUCLEOTIDE SEQUENCE [LARGE SCALE GENOMIC DNA]</scope>
    <source>
        <strain evidence="2 3">C5-26</strain>
    </source>
</reference>